<gene>
    <name evidence="1" type="ORF">ACFQ0V_06860</name>
</gene>
<proteinExistence type="predicted"/>
<dbReference type="RefSeq" id="WP_381011416.1">
    <property type="nucleotide sequence ID" value="NZ_JBHTJF010000022.1"/>
</dbReference>
<dbReference type="Proteomes" id="UP001596976">
    <property type="component" value="Unassembled WGS sequence"/>
</dbReference>
<protein>
    <submittedName>
        <fullName evidence="1">Post-transcriptional regulator</fullName>
    </submittedName>
</protein>
<name>A0ABW3GWH4_9BACL</name>
<comment type="caution">
    <text evidence="1">The sequence shown here is derived from an EMBL/GenBank/DDBJ whole genome shotgun (WGS) entry which is preliminary data.</text>
</comment>
<evidence type="ECO:0000313" key="2">
    <source>
        <dbReference type="Proteomes" id="UP001596976"/>
    </source>
</evidence>
<dbReference type="EMBL" id="JBHTJF010000022">
    <property type="protein sequence ID" value="MFD0943496.1"/>
    <property type="molecule type" value="Genomic_DNA"/>
</dbReference>
<keyword evidence="2" id="KW-1185">Reference proteome</keyword>
<reference evidence="2" key="1">
    <citation type="journal article" date="2019" name="Int. J. Syst. Evol. Microbiol.">
        <title>The Global Catalogue of Microorganisms (GCM) 10K type strain sequencing project: providing services to taxonomists for standard genome sequencing and annotation.</title>
        <authorList>
            <consortium name="The Broad Institute Genomics Platform"/>
            <consortium name="The Broad Institute Genome Sequencing Center for Infectious Disease"/>
            <person name="Wu L."/>
            <person name="Ma J."/>
        </authorList>
    </citation>
    <scope>NUCLEOTIDE SEQUENCE [LARGE SCALE GENOMIC DNA]</scope>
    <source>
        <strain evidence="2">CCUG 63563</strain>
    </source>
</reference>
<evidence type="ECO:0000313" key="1">
    <source>
        <dbReference type="EMBL" id="MFD0943496.1"/>
    </source>
</evidence>
<dbReference type="InterPro" id="IPR025716">
    <property type="entry name" value="Post-transcriptional_regulator"/>
</dbReference>
<organism evidence="1 2">
    <name type="scientific">Savagea faecisuis</name>
    <dbReference type="NCBI Taxonomy" id="1274803"/>
    <lineage>
        <taxon>Bacteria</taxon>
        <taxon>Bacillati</taxon>
        <taxon>Bacillota</taxon>
        <taxon>Bacilli</taxon>
        <taxon>Bacillales</taxon>
        <taxon>Caryophanaceae</taxon>
        <taxon>Savagea</taxon>
    </lineage>
</organism>
<sequence>MKHKKLFKRLKPAITSKVEELQLNNYDAVTEEQLWDFCLKHVWKNEDIINYRMHQLVADILSVTPAQFMTYTQVDIQQEELDWFSELNQEELHLLLKKEEDE</sequence>
<dbReference type="Pfam" id="PF13797">
    <property type="entry name" value="Post_transc_reg"/>
    <property type="match status" value="1"/>
</dbReference>
<accession>A0ABW3GWH4</accession>